<evidence type="ECO:0000256" key="3">
    <source>
        <dbReference type="ARBA" id="ARBA00022837"/>
    </source>
</evidence>
<feature type="domain" description="PH" evidence="5">
    <location>
        <begin position="566"/>
        <end position="672"/>
    </location>
</feature>
<dbReference type="GO" id="GO:1990504">
    <property type="term" value="P:dense core granule exocytosis"/>
    <property type="evidence" value="ECO:0007669"/>
    <property type="project" value="InterPro"/>
</dbReference>
<dbReference type="GO" id="GO:0046872">
    <property type="term" value="F:metal ion binding"/>
    <property type="evidence" value="ECO:0007669"/>
    <property type="project" value="UniProtKB-KW"/>
</dbReference>
<proteinExistence type="predicted"/>
<dbReference type="PROSITE" id="PS50003">
    <property type="entry name" value="PH_DOMAIN"/>
    <property type="match status" value="1"/>
</dbReference>
<dbReference type="InterPro" id="IPR057457">
    <property type="entry name" value="CAPS_C2"/>
</dbReference>
<dbReference type="Pfam" id="PF00169">
    <property type="entry name" value="PH"/>
    <property type="match status" value="1"/>
</dbReference>
<dbReference type="PANTHER" id="PTHR12166:SF8">
    <property type="entry name" value="CALCIUM-DEPENDENT SECRETION ACTIVATOR"/>
    <property type="match status" value="1"/>
</dbReference>
<feature type="compositionally biased region" description="Acidic residues" evidence="4">
    <location>
        <begin position="7"/>
        <end position="23"/>
    </location>
</feature>
<keyword evidence="3" id="KW-0106">Calcium</keyword>
<dbReference type="SMART" id="SM00233">
    <property type="entry name" value="PH"/>
    <property type="match status" value="1"/>
</dbReference>
<accession>A0A915PDU4</accession>
<evidence type="ECO:0000256" key="4">
    <source>
        <dbReference type="SAM" id="MobiDB-lite"/>
    </source>
</evidence>
<dbReference type="FunFam" id="2.30.29.30:FF:000343">
    <property type="entry name" value="Calcium-dependent secretion activator"/>
    <property type="match status" value="1"/>
</dbReference>
<dbReference type="Pfam" id="PF25341">
    <property type="entry name" value="C2_CAPS"/>
    <property type="match status" value="1"/>
</dbReference>
<evidence type="ECO:0000256" key="2">
    <source>
        <dbReference type="ARBA" id="ARBA00022723"/>
    </source>
</evidence>
<feature type="region of interest" description="Disordered" evidence="4">
    <location>
        <begin position="80"/>
        <end position="120"/>
    </location>
</feature>
<dbReference type="SUPFAM" id="SSF50729">
    <property type="entry name" value="PH domain-like"/>
    <property type="match status" value="1"/>
</dbReference>
<dbReference type="Proteomes" id="UP000887581">
    <property type="component" value="Unplaced"/>
</dbReference>
<feature type="region of interest" description="Disordered" evidence="4">
    <location>
        <begin position="404"/>
        <end position="424"/>
    </location>
</feature>
<feature type="region of interest" description="Disordered" evidence="4">
    <location>
        <begin position="1"/>
        <end position="65"/>
    </location>
</feature>
<protein>
    <submittedName>
        <fullName evidence="7">PH domain-containing protein</fullName>
    </submittedName>
</protein>
<evidence type="ECO:0000259" key="5">
    <source>
        <dbReference type="PROSITE" id="PS50003"/>
    </source>
</evidence>
<dbReference type="Gene3D" id="2.30.29.30">
    <property type="entry name" value="Pleckstrin-homology domain (PH domain)/Phosphotyrosine-binding domain (PTB)"/>
    <property type="match status" value="1"/>
</dbReference>
<evidence type="ECO:0000313" key="7">
    <source>
        <dbReference type="WBParaSite" id="sdigi.contig120.g4729.t1"/>
    </source>
</evidence>
<sequence length="686" mass="78651">MLGASSSEEDDDDQLINDNDDASEILCLRRHQFLQSSSPRSMSPAPSDSASQANSLHRGDSLYAKRKDSEASFGGMVIKTSQSRQITPQPGAKPVFNEPSQEISDDEEDFTSNEHSTPAHLITDSATEISKEEEEKLKAEIEEEERKKKLKLYVFVAKCIAYHFNAKQPTDMARRQLKVTRQELTRIKDRFQSFLKGETQIVADEAFTKATESYFEVFLKSERVQKVVQAGGFSQYDFREVFRCNTEKRVKNLTELDGASKETMLNNWMARFDTIIRGDEDTIQSRQARNRLRGINQSNAGLTLLKDQLYDIFQQILSIKKFEHQIIFNALQRVSCVQLDNPDEQAAAIRREVATREEALRDMSRMKKLMPKFVVKDMETLFIDETRQSINLLISNLESVPVTPRGQGVISKKKDSKGRGGSRSIEDLSLFNSLKRRTSSSSLNKADSDDDVSLTKSDVSLSFNMEWERGFSVGMRLYVKAKFHDEIWDTQGDFTTKHPLPTVKVKLYTELKSLVAFEDKELGKVVIRPTPNCSKTPEWYNMTVPKNSPDTNLKIRIAIRVEKPPNLKYCGYCYALGRIAWKKWKKRFFCLVQVSQYAFAMCSYREKKTDPTEFIQLDGFTIDYMPEPDPELYNQGGKYFFTAIKEGDELKFATNDENERHLWVQTLVKLDSVYRMLSKTVSANGV</sequence>
<name>A0A915PDU4_9BILA</name>
<dbReference type="InterPro" id="IPR011993">
    <property type="entry name" value="PH-like_dom_sf"/>
</dbReference>
<evidence type="ECO:0000313" key="6">
    <source>
        <dbReference type="Proteomes" id="UP000887581"/>
    </source>
</evidence>
<dbReference type="WBParaSite" id="sdigi.contig120.g4729.t1">
    <property type="protein sequence ID" value="sdigi.contig120.g4729.t1"/>
    <property type="gene ID" value="sdigi.contig120.g4729"/>
</dbReference>
<dbReference type="PANTHER" id="PTHR12166">
    <property type="entry name" value="CALCIUM-DEPENDENT SECRETION ACTIVATOR"/>
    <property type="match status" value="1"/>
</dbReference>
<dbReference type="CDD" id="cd01234">
    <property type="entry name" value="PH_CADPS"/>
    <property type="match status" value="1"/>
</dbReference>
<organism evidence="6 7">
    <name type="scientific">Setaria digitata</name>
    <dbReference type="NCBI Taxonomy" id="48799"/>
    <lineage>
        <taxon>Eukaryota</taxon>
        <taxon>Metazoa</taxon>
        <taxon>Ecdysozoa</taxon>
        <taxon>Nematoda</taxon>
        <taxon>Chromadorea</taxon>
        <taxon>Rhabditida</taxon>
        <taxon>Spirurina</taxon>
        <taxon>Spiruromorpha</taxon>
        <taxon>Filarioidea</taxon>
        <taxon>Setariidae</taxon>
        <taxon>Setaria</taxon>
    </lineage>
</organism>
<keyword evidence="1" id="KW-0268">Exocytosis</keyword>
<dbReference type="AlphaFoldDB" id="A0A915PDU4"/>
<keyword evidence="2" id="KW-0479">Metal-binding</keyword>
<dbReference type="InterPro" id="IPR001849">
    <property type="entry name" value="PH_domain"/>
</dbReference>
<evidence type="ECO:0000256" key="1">
    <source>
        <dbReference type="ARBA" id="ARBA00022483"/>
    </source>
</evidence>
<feature type="compositionally biased region" description="Low complexity" evidence="4">
    <location>
        <begin position="36"/>
        <end position="55"/>
    </location>
</feature>
<dbReference type="InterPro" id="IPR033227">
    <property type="entry name" value="CAPS"/>
</dbReference>
<dbReference type="GO" id="GO:0016079">
    <property type="term" value="P:synaptic vesicle exocytosis"/>
    <property type="evidence" value="ECO:0007669"/>
    <property type="project" value="InterPro"/>
</dbReference>
<reference evidence="7" key="1">
    <citation type="submission" date="2022-11" db="UniProtKB">
        <authorList>
            <consortium name="WormBaseParasite"/>
        </authorList>
    </citation>
    <scope>IDENTIFICATION</scope>
</reference>
<keyword evidence="6" id="KW-1185">Reference proteome</keyword>
<dbReference type="GO" id="GO:0098793">
    <property type="term" value="C:presynapse"/>
    <property type="evidence" value="ECO:0007669"/>
    <property type="project" value="GOC"/>
</dbReference>